<protein>
    <recommendedName>
        <fullName evidence="3">DUF2190 family protein</fullName>
    </recommendedName>
</protein>
<comment type="caution">
    <text evidence="1">The sequence shown here is derived from an EMBL/GenBank/DDBJ whole genome shotgun (WGS) entry which is preliminary data.</text>
</comment>
<gene>
    <name evidence="1" type="ORF">QO015_001939</name>
</gene>
<sequence>MADLSITAANVIAGDDSVQASGIAGEAVAAGKVGYYNTSTRRYMLADSNSATVEARRGTCIFLNGAAAGQPVKVHRAGDITIGATLTAATAYYLSDTPGGICPLADVGSGEYVCQVGLARSTTVLTVDFQFPGVAL</sequence>
<dbReference type="EMBL" id="JAUSWJ010000001">
    <property type="protein sequence ID" value="MDQ0516326.1"/>
    <property type="molecule type" value="Genomic_DNA"/>
</dbReference>
<evidence type="ECO:0000313" key="1">
    <source>
        <dbReference type="EMBL" id="MDQ0516326.1"/>
    </source>
</evidence>
<organism evidence="1 2">
    <name type="scientific">Kaistia geumhonensis</name>
    <dbReference type="NCBI Taxonomy" id="410839"/>
    <lineage>
        <taxon>Bacteria</taxon>
        <taxon>Pseudomonadati</taxon>
        <taxon>Pseudomonadota</taxon>
        <taxon>Alphaproteobacteria</taxon>
        <taxon>Hyphomicrobiales</taxon>
        <taxon>Kaistiaceae</taxon>
        <taxon>Kaistia</taxon>
    </lineage>
</organism>
<evidence type="ECO:0000313" key="2">
    <source>
        <dbReference type="Proteomes" id="UP001223743"/>
    </source>
</evidence>
<dbReference type="Proteomes" id="UP001223743">
    <property type="component" value="Unassembled WGS sequence"/>
</dbReference>
<reference evidence="1 2" key="1">
    <citation type="submission" date="2023-07" db="EMBL/GenBank/DDBJ databases">
        <title>Genomic Encyclopedia of Type Strains, Phase IV (KMG-IV): sequencing the most valuable type-strain genomes for metagenomic binning, comparative biology and taxonomic classification.</title>
        <authorList>
            <person name="Goeker M."/>
        </authorList>
    </citation>
    <scope>NUCLEOTIDE SEQUENCE [LARGE SCALE GENOMIC DNA]</scope>
    <source>
        <strain evidence="1 2">B1-1</strain>
    </source>
</reference>
<accession>A0ABU0M5T0</accession>
<evidence type="ECO:0008006" key="3">
    <source>
        <dbReference type="Google" id="ProtNLM"/>
    </source>
</evidence>
<keyword evidence="2" id="KW-1185">Reference proteome</keyword>
<name>A0ABU0M5T0_9HYPH</name>
<proteinExistence type="predicted"/>
<dbReference type="RefSeq" id="WP_266279747.1">
    <property type="nucleotide sequence ID" value="NZ_JAPKNF010000001.1"/>
</dbReference>